<protein>
    <recommendedName>
        <fullName evidence="3">Lipoprotein</fullName>
    </recommendedName>
</protein>
<gene>
    <name evidence="1" type="ORF">ANICBIBUN_01300</name>
</gene>
<keyword evidence="2" id="KW-1185">Reference proteome</keyword>
<dbReference type="Proteomes" id="UP000019193">
    <property type="component" value="Unassembled WGS sequence"/>
</dbReference>
<name>A0AA36NZZ5_ACINO</name>
<evidence type="ECO:0000313" key="2">
    <source>
        <dbReference type="Proteomes" id="UP000019193"/>
    </source>
</evidence>
<accession>A0AA36NZZ5</accession>
<dbReference type="AlphaFoldDB" id="A0AA36NZZ5"/>
<proteinExistence type="predicted"/>
<dbReference type="InterPro" id="IPR054658">
    <property type="entry name" value="Extrcyto_LP"/>
</dbReference>
<dbReference type="NCBIfam" id="NF045616">
    <property type="entry name" value="Acin_mostly_LP"/>
    <property type="match status" value="1"/>
</dbReference>
<dbReference type="RefSeq" id="WP_004886077.1">
    <property type="nucleotide sequence ID" value="NZ_CBSD020000032.1"/>
</dbReference>
<reference evidence="1 2" key="1">
    <citation type="submission" date="2013-06" db="EMBL/GenBank/DDBJ databases">
        <title>Comparative analysis of genomes of multi-drug Acinetobacter sp. from Colombian Hospitals.</title>
        <authorList>
            <person name="Barreto-Hernandez E."/>
            <person name="Gonzalez E.B."/>
            <person name="Cepeda L.A."/>
            <person name="Valenzuela E.M."/>
            <person name="Falquet L."/>
            <person name="Reguero M.T."/>
            <person name="Mantilla R."/>
        </authorList>
    </citation>
    <scope>NUCLEOTIDE SEQUENCE [LARGE SCALE GENOMIC DNA]</scope>
    <source>
        <strain evidence="1 2">28F</strain>
    </source>
</reference>
<dbReference type="EMBL" id="CBSD020000032">
    <property type="protein sequence ID" value="CDG74674.1"/>
    <property type="molecule type" value="Genomic_DNA"/>
</dbReference>
<dbReference type="PROSITE" id="PS51257">
    <property type="entry name" value="PROKAR_LIPOPROTEIN"/>
    <property type="match status" value="1"/>
</dbReference>
<sequence>MIKQNLTLIFIIIISITISACSQGPRPLEAVIKKNNLCVFTNNPKTYASFDNSVLVYLGKIDYTKEFKSTYKKLYTKAPLPIEETNCVAIPLEVIDKNVPYEIVLETNKSFHARICVIDKGNRLEVKHIEAGKSACN</sequence>
<evidence type="ECO:0008006" key="3">
    <source>
        <dbReference type="Google" id="ProtNLM"/>
    </source>
</evidence>
<evidence type="ECO:0000313" key="1">
    <source>
        <dbReference type="EMBL" id="CDG74674.1"/>
    </source>
</evidence>
<comment type="caution">
    <text evidence="1">The sequence shown here is derived from an EMBL/GenBank/DDBJ whole genome shotgun (WGS) entry which is preliminary data.</text>
</comment>
<organism evidence="1 2">
    <name type="scientific">Acinetobacter nosocomialis 28F</name>
    <dbReference type="NCBI Taxonomy" id="1147131"/>
    <lineage>
        <taxon>Bacteria</taxon>
        <taxon>Pseudomonadati</taxon>
        <taxon>Pseudomonadota</taxon>
        <taxon>Gammaproteobacteria</taxon>
        <taxon>Moraxellales</taxon>
        <taxon>Moraxellaceae</taxon>
        <taxon>Acinetobacter</taxon>
        <taxon>Acinetobacter calcoaceticus/baumannii complex</taxon>
    </lineage>
</organism>